<evidence type="ECO:0000256" key="2">
    <source>
        <dbReference type="SAM" id="MobiDB-lite"/>
    </source>
</evidence>
<organism evidence="5 6">
    <name type="scientific">Paractinoplanes durhamensis</name>
    <dbReference type="NCBI Taxonomy" id="113563"/>
    <lineage>
        <taxon>Bacteria</taxon>
        <taxon>Bacillati</taxon>
        <taxon>Actinomycetota</taxon>
        <taxon>Actinomycetes</taxon>
        <taxon>Micromonosporales</taxon>
        <taxon>Micromonosporaceae</taxon>
        <taxon>Paractinoplanes</taxon>
    </lineage>
</organism>
<feature type="domain" description="Smf/DprA SLOG" evidence="3">
    <location>
        <begin position="112"/>
        <end position="334"/>
    </location>
</feature>
<sequence length="433" mass="45723">MSTPNSYPSPSDSASPGSSPPGSSPPGSSPPGSDADRAARTALTWLAEPGNRTVWSMVQSYGAPETLDRLMRGACPEAALQASVLARMADFDPERLADANLRRAEQLGARIVVPADEEWPSRVDALSVLELDQPGRLGRDVRPPLCVWVRGAWPLGQALERSVAVVGARAATGYGKQVTGDIAYGLAEHGWTVVSGGAFGIDAAAHRATLAAGGLTVAVLACGVDRPYPAGNAAMFDRIAETGLLISEWPPDAEPLKHRFLIRNRVIAAATVGTVVVEAAARSGAIQTMNRVLALRRPAMVVPGPVTSAMSVGCHELLRAHPETTLVTGLPHVLETVGRMGEYYTDAPRGPEHRRDALDEESALVLEAVPAKGTATSEELAARAGLALRTVLRRLSLLELAGLVERRDDGFALARPDPRTDPRPDPSAREATR</sequence>
<name>A0ABQ3YMT4_9ACTN</name>
<dbReference type="Gene3D" id="1.10.10.10">
    <property type="entry name" value="Winged helix-like DNA-binding domain superfamily/Winged helix DNA-binding domain"/>
    <property type="match status" value="1"/>
</dbReference>
<evidence type="ECO:0000256" key="1">
    <source>
        <dbReference type="ARBA" id="ARBA00006525"/>
    </source>
</evidence>
<dbReference type="Pfam" id="PF17782">
    <property type="entry name" value="WHD_DprA"/>
    <property type="match status" value="1"/>
</dbReference>
<dbReference type="InterPro" id="IPR003488">
    <property type="entry name" value="DprA"/>
</dbReference>
<protein>
    <submittedName>
        <fullName evidence="5">DNA processing protein DprA</fullName>
    </submittedName>
</protein>
<feature type="region of interest" description="Disordered" evidence="2">
    <location>
        <begin position="411"/>
        <end position="433"/>
    </location>
</feature>
<dbReference type="EMBL" id="BOML01000002">
    <property type="protein sequence ID" value="GID98894.1"/>
    <property type="molecule type" value="Genomic_DNA"/>
</dbReference>
<dbReference type="InterPro" id="IPR036388">
    <property type="entry name" value="WH-like_DNA-bd_sf"/>
</dbReference>
<accession>A0ABQ3YMT4</accession>
<dbReference type="Pfam" id="PF02481">
    <property type="entry name" value="DNA_processg_A"/>
    <property type="match status" value="1"/>
</dbReference>
<gene>
    <name evidence="5" type="primary">dprA</name>
    <name evidence="5" type="ORF">Adu01nite_02450</name>
</gene>
<keyword evidence="6" id="KW-1185">Reference proteome</keyword>
<dbReference type="NCBIfam" id="TIGR00732">
    <property type="entry name" value="dprA"/>
    <property type="match status" value="1"/>
</dbReference>
<feature type="compositionally biased region" description="Low complexity" evidence="2">
    <location>
        <begin position="8"/>
        <end position="17"/>
    </location>
</feature>
<dbReference type="CDD" id="cd00090">
    <property type="entry name" value="HTH_ARSR"/>
    <property type="match status" value="1"/>
</dbReference>
<feature type="compositionally biased region" description="Pro residues" evidence="2">
    <location>
        <begin position="18"/>
        <end position="29"/>
    </location>
</feature>
<feature type="region of interest" description="Disordered" evidence="2">
    <location>
        <begin position="1"/>
        <end position="36"/>
    </location>
</feature>
<comment type="similarity">
    <text evidence="1">Belongs to the DprA/Smf family.</text>
</comment>
<dbReference type="InterPro" id="IPR057666">
    <property type="entry name" value="DrpA_SLOG"/>
</dbReference>
<dbReference type="PANTHER" id="PTHR43022">
    <property type="entry name" value="PROTEIN SMF"/>
    <property type="match status" value="1"/>
</dbReference>
<evidence type="ECO:0000313" key="5">
    <source>
        <dbReference type="EMBL" id="GID98894.1"/>
    </source>
</evidence>
<evidence type="ECO:0000259" key="4">
    <source>
        <dbReference type="Pfam" id="PF17782"/>
    </source>
</evidence>
<dbReference type="PANTHER" id="PTHR43022:SF1">
    <property type="entry name" value="PROTEIN SMF"/>
    <property type="match status" value="1"/>
</dbReference>
<comment type="caution">
    <text evidence="5">The sequence shown here is derived from an EMBL/GenBank/DDBJ whole genome shotgun (WGS) entry which is preliminary data.</text>
</comment>
<feature type="domain" description="DprA winged helix" evidence="4">
    <location>
        <begin position="354"/>
        <end position="410"/>
    </location>
</feature>
<dbReference type="SUPFAM" id="SSF102405">
    <property type="entry name" value="MCP/YpsA-like"/>
    <property type="match status" value="1"/>
</dbReference>
<dbReference type="InterPro" id="IPR041614">
    <property type="entry name" value="DprA_WH"/>
</dbReference>
<proteinExistence type="inferred from homology"/>
<dbReference type="SUPFAM" id="SSF46785">
    <property type="entry name" value="Winged helix' DNA-binding domain"/>
    <property type="match status" value="1"/>
</dbReference>
<evidence type="ECO:0000259" key="3">
    <source>
        <dbReference type="Pfam" id="PF02481"/>
    </source>
</evidence>
<evidence type="ECO:0000313" key="6">
    <source>
        <dbReference type="Proteomes" id="UP000637628"/>
    </source>
</evidence>
<dbReference type="InterPro" id="IPR011991">
    <property type="entry name" value="ArsR-like_HTH"/>
</dbReference>
<dbReference type="InterPro" id="IPR036390">
    <property type="entry name" value="WH_DNA-bd_sf"/>
</dbReference>
<dbReference type="Proteomes" id="UP000637628">
    <property type="component" value="Unassembled WGS sequence"/>
</dbReference>
<reference evidence="5 6" key="1">
    <citation type="submission" date="2021-01" db="EMBL/GenBank/DDBJ databases">
        <title>Whole genome shotgun sequence of Actinoplanes durhamensis NBRC 14914.</title>
        <authorList>
            <person name="Komaki H."/>
            <person name="Tamura T."/>
        </authorList>
    </citation>
    <scope>NUCLEOTIDE SEQUENCE [LARGE SCALE GENOMIC DNA]</scope>
    <source>
        <strain evidence="5 6">NBRC 14914</strain>
    </source>
</reference>
<dbReference type="Gene3D" id="3.40.50.450">
    <property type="match status" value="1"/>
</dbReference>